<dbReference type="GeneID" id="108076042"/>
<protein>
    <recommendedName>
        <fullName evidence="1">LysM domain-containing protein</fullName>
    </recommendedName>
</protein>
<dbReference type="AlphaFoldDB" id="A0A6P4I7P7"/>
<dbReference type="OrthoDB" id="2107166at2759"/>
<evidence type="ECO:0000313" key="3">
    <source>
        <dbReference type="RefSeq" id="XP_017024190.1"/>
    </source>
</evidence>
<dbReference type="RefSeq" id="XP_017024190.1">
    <property type="nucleotide sequence ID" value="XM_017168701.2"/>
</dbReference>
<reference evidence="3" key="1">
    <citation type="submission" date="2025-08" db="UniProtKB">
        <authorList>
            <consortium name="RefSeq"/>
        </authorList>
    </citation>
    <scope>IDENTIFICATION</scope>
    <source>
        <strain evidence="3">14028-0561.14</strain>
        <tissue evidence="3">Whole fly</tissue>
    </source>
</reference>
<proteinExistence type="predicted"/>
<dbReference type="SUPFAM" id="SSF54106">
    <property type="entry name" value="LysM domain"/>
    <property type="match status" value="1"/>
</dbReference>
<sequence length="132" mass="14699">MSDDGQQLSSGPNVCGLHLSGSVGWLRHPISTEDTMARLALKYNTSIGLICRANRMHGQDVLQTRRHIWVPLPSPDQCQIFPRQMQVGREQQQALFSPTSATGSYPLRYRSSPECSPNLNYLAKDSDTLLIS</sequence>
<gene>
    <name evidence="3" type="primary">LOC108076042</name>
</gene>
<feature type="domain" description="LysM" evidence="1">
    <location>
        <begin position="32"/>
        <end position="71"/>
    </location>
</feature>
<evidence type="ECO:0000313" key="2">
    <source>
        <dbReference type="Proteomes" id="UP001652661"/>
    </source>
</evidence>
<dbReference type="InterPro" id="IPR018392">
    <property type="entry name" value="LysM"/>
</dbReference>
<accession>A0A6P4I7P7</accession>
<name>A0A6P4I7P7_DROKI</name>
<dbReference type="InterPro" id="IPR036779">
    <property type="entry name" value="LysM_dom_sf"/>
</dbReference>
<dbReference type="CDD" id="cd00118">
    <property type="entry name" value="LysM"/>
    <property type="match status" value="1"/>
</dbReference>
<dbReference type="Pfam" id="PF01476">
    <property type="entry name" value="LysM"/>
    <property type="match status" value="1"/>
</dbReference>
<evidence type="ECO:0000259" key="1">
    <source>
        <dbReference type="Pfam" id="PF01476"/>
    </source>
</evidence>
<dbReference type="Gene3D" id="3.10.350.10">
    <property type="entry name" value="LysM domain"/>
    <property type="match status" value="1"/>
</dbReference>
<dbReference type="Proteomes" id="UP001652661">
    <property type="component" value="Chromosome X"/>
</dbReference>
<organism evidence="2 3">
    <name type="scientific">Drosophila kikkawai</name>
    <name type="common">Fruit fly</name>
    <dbReference type="NCBI Taxonomy" id="30033"/>
    <lineage>
        <taxon>Eukaryota</taxon>
        <taxon>Metazoa</taxon>
        <taxon>Ecdysozoa</taxon>
        <taxon>Arthropoda</taxon>
        <taxon>Hexapoda</taxon>
        <taxon>Insecta</taxon>
        <taxon>Pterygota</taxon>
        <taxon>Neoptera</taxon>
        <taxon>Endopterygota</taxon>
        <taxon>Diptera</taxon>
        <taxon>Brachycera</taxon>
        <taxon>Muscomorpha</taxon>
        <taxon>Ephydroidea</taxon>
        <taxon>Drosophilidae</taxon>
        <taxon>Drosophila</taxon>
        <taxon>Sophophora</taxon>
    </lineage>
</organism>
<keyword evidence="2" id="KW-1185">Reference proteome</keyword>